<dbReference type="SMART" id="SM00367">
    <property type="entry name" value="LRR_CC"/>
    <property type="match status" value="2"/>
</dbReference>
<accession>A0A8H3QW48</accession>
<proteinExistence type="predicted"/>
<dbReference type="InterPro" id="IPR032675">
    <property type="entry name" value="LRR_dom_sf"/>
</dbReference>
<evidence type="ECO:0008006" key="4">
    <source>
        <dbReference type="Google" id="ProtNLM"/>
    </source>
</evidence>
<dbReference type="AlphaFoldDB" id="A0A8H3QW48"/>
<dbReference type="PANTHER" id="PTHR13382">
    <property type="entry name" value="MITOCHONDRIAL ATP SYNTHASE COUPLING FACTOR B"/>
    <property type="match status" value="1"/>
</dbReference>
<dbReference type="Proteomes" id="UP000615446">
    <property type="component" value="Unassembled WGS sequence"/>
</dbReference>
<gene>
    <name evidence="2" type="ORF">RCL2_002086900</name>
</gene>
<evidence type="ECO:0000313" key="3">
    <source>
        <dbReference type="Proteomes" id="UP000615446"/>
    </source>
</evidence>
<protein>
    <recommendedName>
        <fullName evidence="4">RNI-like protein</fullName>
    </recommendedName>
</protein>
<dbReference type="EMBL" id="BLAL01000229">
    <property type="protein sequence ID" value="GES94131.1"/>
    <property type="molecule type" value="Genomic_DNA"/>
</dbReference>
<evidence type="ECO:0000256" key="1">
    <source>
        <dbReference type="SAM" id="MobiDB-lite"/>
    </source>
</evidence>
<dbReference type="GO" id="GO:0005737">
    <property type="term" value="C:cytoplasm"/>
    <property type="evidence" value="ECO:0007669"/>
    <property type="project" value="TreeGrafter"/>
</dbReference>
<dbReference type="Gene3D" id="3.80.10.10">
    <property type="entry name" value="Ribonuclease Inhibitor"/>
    <property type="match status" value="1"/>
</dbReference>
<dbReference type="SUPFAM" id="SSF52047">
    <property type="entry name" value="RNI-like"/>
    <property type="match status" value="1"/>
</dbReference>
<sequence>MILVNCAIKENSPTWAVLDIGSDVNCISQKHIGELGITYHSESNRIETPDASYSTLGRLIYISALMIRDTINWVDRSSPPSSPVLEPKKDKVPAPTQGDSSTEEYIKMIKLYASATGSDLRSGELKKAFFNGLSLDNKKRAIRFRTNEPLDKLVEFLVRMTPPTGTSMGLEQGNDSVEDFYKKLRENTKLSRWGERECKYQFIHGLSSANQLEARLCGLYLPLDELVDRLKAEEVDHNRNQTYRNIHLGKIRRLMYENYISSSSNSGCDTEITDDGLSIVVLRCRKLEYLNISHRTAITDITINAIARSCLNLKYIDLKGCYNISKEAICQLIPNVHVENIVGVSPHYISLMDKYLSQYDVCGLAELERKIRRLDLHVKSKI</sequence>
<comment type="caution">
    <text evidence="2">The sequence shown here is derived from an EMBL/GenBank/DDBJ whole genome shotgun (WGS) entry which is preliminary data.</text>
</comment>
<evidence type="ECO:0000313" key="2">
    <source>
        <dbReference type="EMBL" id="GES94131.1"/>
    </source>
</evidence>
<dbReference type="InterPro" id="IPR050648">
    <property type="entry name" value="F-box_LRR-repeat"/>
</dbReference>
<reference evidence="2" key="1">
    <citation type="submission" date="2019-10" db="EMBL/GenBank/DDBJ databases">
        <title>Conservation and host-specific expression of non-tandemly repeated heterogenous ribosome RNA gene in arbuscular mycorrhizal fungi.</title>
        <authorList>
            <person name="Maeda T."/>
            <person name="Kobayashi Y."/>
            <person name="Nakagawa T."/>
            <person name="Ezawa T."/>
            <person name="Yamaguchi K."/>
            <person name="Bino T."/>
            <person name="Nishimoto Y."/>
            <person name="Shigenobu S."/>
            <person name="Kawaguchi M."/>
        </authorList>
    </citation>
    <scope>NUCLEOTIDE SEQUENCE</scope>
    <source>
        <strain evidence="2">HR1</strain>
    </source>
</reference>
<name>A0A8H3QW48_9GLOM</name>
<feature type="region of interest" description="Disordered" evidence="1">
    <location>
        <begin position="78"/>
        <end position="100"/>
    </location>
</feature>
<dbReference type="InterPro" id="IPR006553">
    <property type="entry name" value="Leu-rich_rpt_Cys-con_subtyp"/>
</dbReference>
<dbReference type="OrthoDB" id="550575at2759"/>
<organism evidence="2 3">
    <name type="scientific">Rhizophagus clarus</name>
    <dbReference type="NCBI Taxonomy" id="94130"/>
    <lineage>
        <taxon>Eukaryota</taxon>
        <taxon>Fungi</taxon>
        <taxon>Fungi incertae sedis</taxon>
        <taxon>Mucoromycota</taxon>
        <taxon>Glomeromycotina</taxon>
        <taxon>Glomeromycetes</taxon>
        <taxon>Glomerales</taxon>
        <taxon>Glomeraceae</taxon>
        <taxon>Rhizophagus</taxon>
    </lineage>
</organism>